<dbReference type="OrthoDB" id="4331648at2"/>
<reference evidence="3" key="1">
    <citation type="submission" date="2018-09" db="EMBL/GenBank/DDBJ databases">
        <authorList>
            <person name="Kim I."/>
        </authorList>
    </citation>
    <scope>NUCLEOTIDE SEQUENCE [LARGE SCALE GENOMIC DNA]</scope>
    <source>
        <strain evidence="3">DD4a</strain>
    </source>
</reference>
<dbReference type="AlphaFoldDB" id="A0A3A1U693"/>
<protein>
    <submittedName>
        <fullName evidence="2">DUF3515 domain-containing protein</fullName>
    </submittedName>
</protein>
<dbReference type="Pfam" id="PF12028">
    <property type="entry name" value="DUF3515"/>
    <property type="match status" value="1"/>
</dbReference>
<name>A0A3A1U693_9MICO</name>
<evidence type="ECO:0000313" key="3">
    <source>
        <dbReference type="Proteomes" id="UP000265742"/>
    </source>
</evidence>
<keyword evidence="3" id="KW-1185">Reference proteome</keyword>
<evidence type="ECO:0000256" key="1">
    <source>
        <dbReference type="SAM" id="SignalP"/>
    </source>
</evidence>
<accession>A0A3A1U693</accession>
<feature type="signal peptide" evidence="1">
    <location>
        <begin position="1"/>
        <end position="25"/>
    </location>
</feature>
<feature type="chain" id="PRO_5017249339" evidence="1">
    <location>
        <begin position="26"/>
        <end position="158"/>
    </location>
</feature>
<comment type="caution">
    <text evidence="2">The sequence shown here is derived from an EMBL/GenBank/DDBJ whole genome shotgun (WGS) entry which is preliminary data.</text>
</comment>
<sequence>MRRALALPLVAVTLLLAGCAPTVSLTPAPQATSTRCAGVVVRLPDRIGTLDRRETDAQGTGAWGNPAAVTLTCGVLTAEASGIPCQTVGGVDWLLEEERIAGADRQVLTTFGRQPGTQVVLDPKAVQAITVLETLSDPIAAATQRDGRKCLADSDTSS</sequence>
<keyword evidence="1" id="KW-0732">Signal</keyword>
<dbReference type="InterPro" id="IPR021903">
    <property type="entry name" value="DUF3515"/>
</dbReference>
<gene>
    <name evidence="2" type="ORF">D1781_13580</name>
</gene>
<dbReference type="PROSITE" id="PS51257">
    <property type="entry name" value="PROKAR_LIPOPROTEIN"/>
    <property type="match status" value="1"/>
</dbReference>
<evidence type="ECO:0000313" key="2">
    <source>
        <dbReference type="EMBL" id="RIX28454.1"/>
    </source>
</evidence>
<dbReference type="Proteomes" id="UP000265742">
    <property type="component" value="Unassembled WGS sequence"/>
</dbReference>
<dbReference type="RefSeq" id="WP_119482764.1">
    <property type="nucleotide sequence ID" value="NZ_QXTG01000002.1"/>
</dbReference>
<dbReference type="EMBL" id="QXTG01000002">
    <property type="protein sequence ID" value="RIX28454.1"/>
    <property type="molecule type" value="Genomic_DNA"/>
</dbReference>
<proteinExistence type="predicted"/>
<organism evidence="2 3">
    <name type="scientific">Amnibacterium setariae</name>
    <dbReference type="NCBI Taxonomy" id="2306585"/>
    <lineage>
        <taxon>Bacteria</taxon>
        <taxon>Bacillati</taxon>
        <taxon>Actinomycetota</taxon>
        <taxon>Actinomycetes</taxon>
        <taxon>Micrococcales</taxon>
        <taxon>Microbacteriaceae</taxon>
        <taxon>Amnibacterium</taxon>
    </lineage>
</organism>